<dbReference type="InterPro" id="IPR002347">
    <property type="entry name" value="SDR_fam"/>
</dbReference>
<accession>A0A4Z0M940</accession>
<dbReference type="RefSeq" id="WP_135440800.1">
    <property type="nucleotide sequence ID" value="NZ_SRLE01000001.1"/>
</dbReference>
<evidence type="ECO:0000313" key="4">
    <source>
        <dbReference type="Proteomes" id="UP000298050"/>
    </source>
</evidence>
<dbReference type="Gene3D" id="3.40.50.720">
    <property type="entry name" value="NAD(P)-binding Rossmann-like Domain"/>
    <property type="match status" value="1"/>
</dbReference>
<sequence length="279" mass="29293">MSASSRPRLLVTGATGGMGAATCVAAIAQGYDLLLADLNSEKLEAFAQQCRDQGAAADWVVVDVTNEEHVAALVAKAQDGRLDGIVHTVGLSPTMASGERIIDVDLIGYISALEALRPTLSSGSCAVCIASMSAHMVPPNPQIEAVLANPLAPDLLQRVAELPGTPLSDPNAAYPYSKKALIQYVEGRAMAWGREGKRLVTISPGLIDTAMGKQEEANDGGANYARMEPLISLQRHGQAEEIAGAAMFLVSRQASYVTGCDILVDGGFVGSMRQMQRQA</sequence>
<evidence type="ECO:0000313" key="3">
    <source>
        <dbReference type="EMBL" id="TGD76223.1"/>
    </source>
</evidence>
<dbReference type="Pfam" id="PF00106">
    <property type="entry name" value="adh_short"/>
    <property type="match status" value="1"/>
</dbReference>
<gene>
    <name evidence="3" type="ORF">E4634_01375</name>
</gene>
<comment type="similarity">
    <text evidence="1">Belongs to the short-chain dehydrogenases/reductases (SDR) family.</text>
</comment>
<name>A0A4Z0M940_9GAMM</name>
<dbReference type="Pfam" id="PF13561">
    <property type="entry name" value="adh_short_C2"/>
    <property type="match status" value="1"/>
</dbReference>
<organism evidence="3 4">
    <name type="scientific">Mangrovimicrobium sediminis</name>
    <dbReference type="NCBI Taxonomy" id="2562682"/>
    <lineage>
        <taxon>Bacteria</taxon>
        <taxon>Pseudomonadati</taxon>
        <taxon>Pseudomonadota</taxon>
        <taxon>Gammaproteobacteria</taxon>
        <taxon>Cellvibrionales</taxon>
        <taxon>Halieaceae</taxon>
        <taxon>Mangrovimicrobium</taxon>
    </lineage>
</organism>
<dbReference type="SUPFAM" id="SSF51735">
    <property type="entry name" value="NAD(P)-binding Rossmann-fold domains"/>
    <property type="match status" value="1"/>
</dbReference>
<dbReference type="OrthoDB" id="9779623at2"/>
<dbReference type="PANTHER" id="PTHR43008">
    <property type="entry name" value="BENZIL REDUCTASE"/>
    <property type="match status" value="1"/>
</dbReference>
<dbReference type="EMBL" id="SRLE01000001">
    <property type="protein sequence ID" value="TGD76223.1"/>
    <property type="molecule type" value="Genomic_DNA"/>
</dbReference>
<dbReference type="AlphaFoldDB" id="A0A4Z0M940"/>
<evidence type="ECO:0000256" key="2">
    <source>
        <dbReference type="ARBA" id="ARBA00023002"/>
    </source>
</evidence>
<dbReference type="Proteomes" id="UP000298050">
    <property type="component" value="Unassembled WGS sequence"/>
</dbReference>
<dbReference type="InterPro" id="IPR036291">
    <property type="entry name" value="NAD(P)-bd_dom_sf"/>
</dbReference>
<protein>
    <submittedName>
        <fullName evidence="3">SDR family oxidoreductase</fullName>
    </submittedName>
</protein>
<evidence type="ECO:0000256" key="1">
    <source>
        <dbReference type="ARBA" id="ARBA00006484"/>
    </source>
</evidence>
<reference evidence="3 4" key="1">
    <citation type="submission" date="2019-04" db="EMBL/GenBank/DDBJ databases">
        <title>Taxonomy of novel Haliea sp. from mangrove soil of West Coast of India.</title>
        <authorList>
            <person name="Verma A."/>
            <person name="Kumar P."/>
            <person name="Krishnamurthi S."/>
        </authorList>
    </citation>
    <scope>NUCLEOTIDE SEQUENCE [LARGE SCALE GENOMIC DNA]</scope>
    <source>
        <strain evidence="3 4">SAOS-164</strain>
    </source>
</reference>
<proteinExistence type="inferred from homology"/>
<dbReference type="CDD" id="cd05233">
    <property type="entry name" value="SDR_c"/>
    <property type="match status" value="1"/>
</dbReference>
<keyword evidence="2" id="KW-0560">Oxidoreductase</keyword>
<dbReference type="GO" id="GO:0050664">
    <property type="term" value="F:oxidoreductase activity, acting on NAD(P)H, oxygen as acceptor"/>
    <property type="evidence" value="ECO:0007669"/>
    <property type="project" value="TreeGrafter"/>
</dbReference>
<dbReference type="PANTHER" id="PTHR43008:SF4">
    <property type="entry name" value="CHAIN DEHYDROGENASE, PUTATIVE (AFU_ORTHOLOGUE AFUA_4G08710)-RELATED"/>
    <property type="match status" value="1"/>
</dbReference>
<comment type="caution">
    <text evidence="3">The sequence shown here is derived from an EMBL/GenBank/DDBJ whole genome shotgun (WGS) entry which is preliminary data.</text>
</comment>
<keyword evidence="4" id="KW-1185">Reference proteome</keyword>
<dbReference type="PRINTS" id="PR00081">
    <property type="entry name" value="GDHRDH"/>
</dbReference>